<dbReference type="GO" id="GO:0000155">
    <property type="term" value="F:phosphorelay sensor kinase activity"/>
    <property type="evidence" value="ECO:0007669"/>
    <property type="project" value="InterPro"/>
</dbReference>
<sequence>MVNGVALAVLAVAGVLNGLGLDSVPLWRQLLFVVLAILAYLHGRHLPVPRGWVVLVVGGAVGLVVTAVRPSEGVGVLGSLGLFVALPRLAGQFRLQQAQLIEVGRQRITQLEREREWVAERARLRERGRIAADVHDSVGHELALIALRAGALELTADTERGRAAAAELRASAVAATDRLRHAIGVLREGAPPLEPPDEEVGELVARARRAGLRVTLSGSPGRLPALVDRAVHRVVREALTNAARHAPGAPVEVRVERARTELVVTVTNPLVGPGTGLATAGTQSTAGTARSASTTTTAATTTAVTAPDETSSAEEDRRDSGNRGGSGLAGLAERVRLLGGTLRSGPTAERFTVTAHLPIDPVERDR</sequence>
<protein>
    <recommendedName>
        <fullName evidence="2">histidine kinase</fullName>
        <ecNumber evidence="2">2.7.13.3</ecNumber>
    </recommendedName>
</protein>
<dbReference type="Gene3D" id="3.30.565.10">
    <property type="entry name" value="Histidine kinase-like ATPase, C-terminal domain"/>
    <property type="match status" value="1"/>
</dbReference>
<comment type="catalytic activity">
    <reaction evidence="1">
        <text>ATP + protein L-histidine = ADP + protein N-phospho-L-histidine.</text>
        <dbReference type="EC" id="2.7.13.3"/>
    </reaction>
</comment>
<dbReference type="EC" id="2.7.13.3" evidence="2"/>
<dbReference type="Gene3D" id="1.20.5.1930">
    <property type="match status" value="1"/>
</dbReference>
<evidence type="ECO:0000256" key="8">
    <source>
        <dbReference type="ARBA" id="ARBA00023012"/>
    </source>
</evidence>
<keyword evidence="10" id="KW-0472">Membrane</keyword>
<dbReference type="AlphaFoldDB" id="A0A5Q0GV00"/>
<keyword evidence="10" id="KW-0812">Transmembrane</keyword>
<evidence type="ECO:0000256" key="10">
    <source>
        <dbReference type="SAM" id="Phobius"/>
    </source>
</evidence>
<dbReference type="GO" id="GO:0016020">
    <property type="term" value="C:membrane"/>
    <property type="evidence" value="ECO:0007669"/>
    <property type="project" value="InterPro"/>
</dbReference>
<dbReference type="GO" id="GO:0046983">
    <property type="term" value="F:protein dimerization activity"/>
    <property type="evidence" value="ECO:0007669"/>
    <property type="project" value="InterPro"/>
</dbReference>
<dbReference type="InterPro" id="IPR003594">
    <property type="entry name" value="HATPase_dom"/>
</dbReference>
<dbReference type="PANTHER" id="PTHR24421:SF10">
    <property type="entry name" value="NITRATE_NITRITE SENSOR PROTEIN NARQ"/>
    <property type="match status" value="1"/>
</dbReference>
<evidence type="ECO:0000256" key="1">
    <source>
        <dbReference type="ARBA" id="ARBA00000085"/>
    </source>
</evidence>
<feature type="transmembrane region" description="Helical" evidence="10">
    <location>
        <begin position="50"/>
        <end position="68"/>
    </location>
</feature>
<dbReference type="OrthoDB" id="227596at2"/>
<name>A0A5Q0GV00_SACSY</name>
<keyword evidence="10" id="KW-1133">Transmembrane helix</keyword>
<keyword evidence="4" id="KW-0808">Transferase</keyword>
<evidence type="ECO:0000256" key="6">
    <source>
        <dbReference type="ARBA" id="ARBA00022777"/>
    </source>
</evidence>
<proteinExistence type="predicted"/>
<dbReference type="SUPFAM" id="SSF55874">
    <property type="entry name" value="ATPase domain of HSP90 chaperone/DNA topoisomerase II/histidine kinase"/>
    <property type="match status" value="1"/>
</dbReference>
<evidence type="ECO:0000256" key="9">
    <source>
        <dbReference type="SAM" id="MobiDB-lite"/>
    </source>
</evidence>
<feature type="domain" description="Histidine kinase/HSP90-like ATPase" evidence="11">
    <location>
        <begin position="229"/>
        <end position="359"/>
    </location>
</feature>
<evidence type="ECO:0000259" key="11">
    <source>
        <dbReference type="Pfam" id="PF02518"/>
    </source>
</evidence>
<keyword evidence="6 13" id="KW-0418">Kinase</keyword>
<dbReference type="PANTHER" id="PTHR24421">
    <property type="entry name" value="NITRATE/NITRITE SENSOR PROTEIN NARX-RELATED"/>
    <property type="match status" value="1"/>
</dbReference>
<evidence type="ECO:0000313" key="14">
    <source>
        <dbReference type="Proteomes" id="UP000325787"/>
    </source>
</evidence>
<evidence type="ECO:0000256" key="7">
    <source>
        <dbReference type="ARBA" id="ARBA00022840"/>
    </source>
</evidence>
<evidence type="ECO:0000256" key="3">
    <source>
        <dbReference type="ARBA" id="ARBA00022553"/>
    </source>
</evidence>
<evidence type="ECO:0000256" key="4">
    <source>
        <dbReference type="ARBA" id="ARBA00022679"/>
    </source>
</evidence>
<feature type="domain" description="Signal transduction histidine kinase subgroup 3 dimerisation and phosphoacceptor" evidence="12">
    <location>
        <begin position="126"/>
        <end position="189"/>
    </location>
</feature>
<dbReference type="GO" id="GO:0005524">
    <property type="term" value="F:ATP binding"/>
    <property type="evidence" value="ECO:0007669"/>
    <property type="project" value="UniProtKB-KW"/>
</dbReference>
<feature type="region of interest" description="Disordered" evidence="9">
    <location>
        <begin position="273"/>
        <end position="331"/>
    </location>
</feature>
<dbReference type="RefSeq" id="WP_051767058.1">
    <property type="nucleotide sequence ID" value="NZ_CP034550.1"/>
</dbReference>
<organism evidence="13 14">
    <name type="scientific">Saccharothrix syringae</name>
    <name type="common">Nocardiopsis syringae</name>
    <dbReference type="NCBI Taxonomy" id="103733"/>
    <lineage>
        <taxon>Bacteria</taxon>
        <taxon>Bacillati</taxon>
        <taxon>Actinomycetota</taxon>
        <taxon>Actinomycetes</taxon>
        <taxon>Pseudonocardiales</taxon>
        <taxon>Pseudonocardiaceae</taxon>
        <taxon>Saccharothrix</taxon>
    </lineage>
</organism>
<dbReference type="CDD" id="cd16917">
    <property type="entry name" value="HATPase_UhpB-NarQ-NarX-like"/>
    <property type="match status" value="1"/>
</dbReference>
<keyword evidence="7" id="KW-0067">ATP-binding</keyword>
<keyword evidence="5" id="KW-0547">Nucleotide-binding</keyword>
<evidence type="ECO:0000313" key="13">
    <source>
        <dbReference type="EMBL" id="QFZ17907.1"/>
    </source>
</evidence>
<keyword evidence="3" id="KW-0597">Phosphoprotein</keyword>
<dbReference type="Pfam" id="PF07730">
    <property type="entry name" value="HisKA_3"/>
    <property type="match status" value="1"/>
</dbReference>
<accession>A0A5Q0GV00</accession>
<reference evidence="14" key="1">
    <citation type="journal article" date="2021" name="Curr. Microbiol.">
        <title>Complete genome of nocamycin-producing strain Saccharothrix syringae NRRL B-16468 reveals the biosynthetic potential for secondary metabolites.</title>
        <authorList>
            <person name="Mo X."/>
            <person name="Yang S."/>
        </authorList>
    </citation>
    <scope>NUCLEOTIDE SEQUENCE [LARGE SCALE GENOMIC DNA]</scope>
    <source>
        <strain evidence="14">ATCC 51364 / DSM 43886 / JCM 6844 / KCTC 9398 / NBRC 14523 / NRRL B-16468 / INA 2240</strain>
    </source>
</reference>
<evidence type="ECO:0000256" key="2">
    <source>
        <dbReference type="ARBA" id="ARBA00012438"/>
    </source>
</evidence>
<feature type="transmembrane region" description="Helical" evidence="10">
    <location>
        <begin position="27"/>
        <end position="43"/>
    </location>
</feature>
<dbReference type="Pfam" id="PF02518">
    <property type="entry name" value="HATPase_c"/>
    <property type="match status" value="1"/>
</dbReference>
<dbReference type="InterPro" id="IPR050482">
    <property type="entry name" value="Sensor_HK_TwoCompSys"/>
</dbReference>
<feature type="compositionally biased region" description="Low complexity" evidence="9">
    <location>
        <begin position="276"/>
        <end position="306"/>
    </location>
</feature>
<keyword evidence="14" id="KW-1185">Reference proteome</keyword>
<dbReference type="InterPro" id="IPR011712">
    <property type="entry name" value="Sig_transdc_His_kin_sub3_dim/P"/>
</dbReference>
<dbReference type="EMBL" id="CP034550">
    <property type="protein sequence ID" value="QFZ17907.1"/>
    <property type="molecule type" value="Genomic_DNA"/>
</dbReference>
<evidence type="ECO:0000259" key="12">
    <source>
        <dbReference type="Pfam" id="PF07730"/>
    </source>
</evidence>
<keyword evidence="8" id="KW-0902">Two-component regulatory system</keyword>
<dbReference type="InterPro" id="IPR036890">
    <property type="entry name" value="HATPase_C_sf"/>
</dbReference>
<gene>
    <name evidence="13" type="ORF">EKG83_10815</name>
</gene>
<evidence type="ECO:0000256" key="5">
    <source>
        <dbReference type="ARBA" id="ARBA00022741"/>
    </source>
</evidence>
<dbReference type="Proteomes" id="UP000325787">
    <property type="component" value="Chromosome"/>
</dbReference>
<dbReference type="KEGG" id="ssyi:EKG83_10815"/>